<evidence type="ECO:0000313" key="3">
    <source>
        <dbReference type="EMBL" id="APE94910.1"/>
    </source>
</evidence>
<organism evidence="2 4">
    <name type="scientific">Halodesulfurarchaeum formicicum</name>
    <dbReference type="NCBI Taxonomy" id="1873524"/>
    <lineage>
        <taxon>Archaea</taxon>
        <taxon>Methanobacteriati</taxon>
        <taxon>Methanobacteriota</taxon>
        <taxon>Stenosarchaea group</taxon>
        <taxon>Halobacteria</taxon>
        <taxon>Halobacteriales</taxon>
        <taxon>Halobacteriaceae</taxon>
        <taxon>Halodesulfurarchaeum</taxon>
    </lineage>
</organism>
<sequence>MSRFDATSPAERIDLVVAAIRAHRARDSAFLTLETDPEIEDSSSGPPPWVQYRDQEQTLNLDCTDVELDSIRAAIDEFGGVRITDQHETEAGTNLRIEVPGDDERVAQVIESLLVDGFGCPEDVRLWAAAV</sequence>
<feature type="domain" description="DUF7975" evidence="1">
    <location>
        <begin position="1"/>
        <end position="131"/>
    </location>
</feature>
<reference evidence="5" key="2">
    <citation type="submission" date="2016-08" db="EMBL/GenBank/DDBJ databases">
        <title>Discovery of first anaerobic lithoheterotrophic haloarchae widely represented in hypersaline habitats.</title>
        <authorList>
            <person name="Sorokin D.Y."/>
            <person name="Kublanov I.V."/>
            <person name="Roman P."/>
            <person name="Sinninghe Damste J.S."/>
            <person name="Golyshin P.N."/>
            <person name="Rojo D."/>
            <person name="Ciordia S."/>
            <person name="Mena Md.C."/>
            <person name="Ferrer M."/>
            <person name="Smedile F."/>
            <person name="Messina E."/>
            <person name="La Cono V."/>
            <person name="Yakimov M.M."/>
        </authorList>
    </citation>
    <scope>NUCLEOTIDE SEQUENCE [LARGE SCALE GENOMIC DNA]</scope>
    <source>
        <strain evidence="5">HSR6</strain>
    </source>
</reference>
<accession>A0A1J1A9U6</accession>
<dbReference type="OrthoDB" id="193911at2157"/>
<reference evidence="3" key="3">
    <citation type="journal article" date="2017" name="ISME J.">
        <title>Discovery of anaerobic lithoheterotrophic haloarchaea, ubiquitous in hypersaline habitats.</title>
        <authorList>
            <person name="Sorokin D.Y."/>
            <person name="Messina E."/>
            <person name="Smedile F."/>
            <person name="Roman P."/>
            <person name="Damste J.S.S."/>
            <person name="Ciordia S."/>
            <person name="Mena M.C."/>
            <person name="Ferrer M."/>
            <person name="Golyshin P.N."/>
            <person name="Kublanov I.V."/>
            <person name="Samarov N.I."/>
            <person name="Toshchakov S.V."/>
            <person name="La Cono V."/>
            <person name="Yakimov M.M."/>
        </authorList>
    </citation>
    <scope>NUCLEOTIDE SEQUENCE</scope>
    <source>
        <strain evidence="3">HSR6</strain>
    </source>
</reference>
<evidence type="ECO:0000313" key="4">
    <source>
        <dbReference type="Proteomes" id="UP000185608"/>
    </source>
</evidence>
<evidence type="ECO:0000259" key="1">
    <source>
        <dbReference type="Pfam" id="PF25930"/>
    </source>
</evidence>
<dbReference type="KEGG" id="halh:HTSR_0460"/>
<dbReference type="AlphaFoldDB" id="A0A1D8S2S8"/>
<evidence type="ECO:0000313" key="5">
    <source>
        <dbReference type="Proteomes" id="UP000186165"/>
    </source>
</evidence>
<evidence type="ECO:0000313" key="2">
    <source>
        <dbReference type="EMBL" id="AOW79659.1"/>
    </source>
</evidence>
<dbReference type="Proteomes" id="UP000185608">
    <property type="component" value="Chromosome"/>
</dbReference>
<dbReference type="RefSeq" id="WP_070364411.1">
    <property type="nucleotide sequence ID" value="NZ_CP016070.1"/>
</dbReference>
<name>A0A1D8S2S8_9EURY</name>
<dbReference type="GeneID" id="30416970"/>
<dbReference type="STRING" id="1873524.HSR6_0445"/>
<dbReference type="InterPro" id="IPR058281">
    <property type="entry name" value="DUF7975"/>
</dbReference>
<gene>
    <name evidence="3" type="ORF">HSR6_0445</name>
    <name evidence="2" type="ORF">HTSR_0460</name>
</gene>
<proteinExistence type="predicted"/>
<dbReference type="Proteomes" id="UP000186165">
    <property type="component" value="Chromosome"/>
</dbReference>
<accession>A0A1D8S2S8</accession>
<protein>
    <recommendedName>
        <fullName evidence="1">DUF7975 domain-containing protein</fullName>
    </recommendedName>
</protein>
<dbReference type="EMBL" id="CP016804">
    <property type="protein sequence ID" value="APE94910.1"/>
    <property type="molecule type" value="Genomic_DNA"/>
</dbReference>
<reference evidence="2 4" key="1">
    <citation type="submission" date="2016-06" db="EMBL/GenBank/DDBJ databases">
        <title>Discovery of anaerobic lithoheterotrophic haloarchaeon capable of sulfur respiration by hydrogen and formate.</title>
        <authorList>
            <person name="Sorokin D.Y."/>
            <person name="Kublanov I.V."/>
            <person name="Roman P."/>
            <person name="Sinninghe Damste J.S."/>
            <person name="Golyshin P.N."/>
            <person name="Rojo D."/>
            <person name="Ciordia S."/>
            <person name="Mena Md.C."/>
            <person name="Ferrer M."/>
            <person name="Smedile F."/>
            <person name="Messina E."/>
            <person name="La Cono V."/>
            <person name="Yakimov M.M."/>
        </authorList>
    </citation>
    <scope>NUCLEOTIDE SEQUENCE [LARGE SCALE GENOMIC DNA]</scope>
    <source>
        <strain evidence="2 4">HTSR1</strain>
    </source>
</reference>
<dbReference type="EMBL" id="CP016070">
    <property type="protein sequence ID" value="AOW79659.1"/>
    <property type="molecule type" value="Genomic_DNA"/>
</dbReference>
<dbReference type="KEGG" id="hhsr:HSR6_0445"/>
<keyword evidence="5" id="KW-1185">Reference proteome</keyword>
<dbReference type="Pfam" id="PF25930">
    <property type="entry name" value="DUF7975"/>
    <property type="match status" value="1"/>
</dbReference>